<accession>A0AAU6RNI3</accession>
<gene>
    <name evidence="1" type="ORF">QA539_01835</name>
</gene>
<evidence type="ECO:0000313" key="1">
    <source>
        <dbReference type="EMBL" id="WZE71256.1"/>
    </source>
</evidence>
<reference evidence="1 2" key="1">
    <citation type="submission" date="2023-04" db="EMBL/GenBank/DDBJ databases">
        <title>Macrococci isolated from food, foodproducing animals, and human clinical materials.</title>
        <authorList>
            <person name="Maslanova I."/>
            <person name="Svec P."/>
            <person name="Sedlacek I."/>
            <person name="Novakova D."/>
            <person name="Keller J.E."/>
            <person name="Schwendener S."/>
            <person name="Finstrlova A."/>
            <person name="Botka T."/>
            <person name="Kovarovic V."/>
            <person name="Petras P."/>
            <person name="Perreten V."/>
            <person name="Pantucek R."/>
        </authorList>
    </citation>
    <scope>NUCLEOTIDE SEQUENCE [LARGE SCALE GENOMIC DNA]</scope>
    <source>
        <strain evidence="1 2">CCM 8659</strain>
    </source>
</reference>
<dbReference type="Proteomes" id="UP001465447">
    <property type="component" value="Chromosome"/>
</dbReference>
<sequence>MNNVERIRNGEAKTGPEKYPFFLYDSNHGNGYQIVVDFDDAGNIKEIRNQKETIEPIKR</sequence>
<organism evidence="1 2">
    <name type="scientific">Macrococcus psychrotolerans</name>
    <dbReference type="NCBI Taxonomy" id="3039389"/>
    <lineage>
        <taxon>Bacteria</taxon>
        <taxon>Bacillati</taxon>
        <taxon>Bacillota</taxon>
        <taxon>Bacilli</taxon>
        <taxon>Bacillales</taxon>
        <taxon>Staphylococcaceae</taxon>
        <taxon>Macrococcus</taxon>
    </lineage>
</organism>
<dbReference type="RefSeq" id="WP_419895326.1">
    <property type="nucleotide sequence ID" value="NZ_CP124591.1"/>
</dbReference>
<evidence type="ECO:0000313" key="2">
    <source>
        <dbReference type="Proteomes" id="UP001465447"/>
    </source>
</evidence>
<name>A0AAU6RNI3_9STAP</name>
<keyword evidence="2" id="KW-1185">Reference proteome</keyword>
<evidence type="ECO:0008006" key="3">
    <source>
        <dbReference type="Google" id="ProtNLM"/>
    </source>
</evidence>
<proteinExistence type="predicted"/>
<dbReference type="EMBL" id="CP124591">
    <property type="protein sequence ID" value="WZE71256.1"/>
    <property type="molecule type" value="Genomic_DNA"/>
</dbReference>
<protein>
    <recommendedName>
        <fullName evidence="3">PepSY domain-containing protein</fullName>
    </recommendedName>
</protein>
<dbReference type="AlphaFoldDB" id="A0AAU6RNI3"/>
<dbReference type="KEGG" id="mpsh:QA539_01835"/>